<organism evidence="2 3">
    <name type="scientific">Microthlaspi erraticum</name>
    <dbReference type="NCBI Taxonomy" id="1685480"/>
    <lineage>
        <taxon>Eukaryota</taxon>
        <taxon>Viridiplantae</taxon>
        <taxon>Streptophyta</taxon>
        <taxon>Embryophyta</taxon>
        <taxon>Tracheophyta</taxon>
        <taxon>Spermatophyta</taxon>
        <taxon>Magnoliopsida</taxon>
        <taxon>eudicotyledons</taxon>
        <taxon>Gunneridae</taxon>
        <taxon>Pentapetalae</taxon>
        <taxon>rosids</taxon>
        <taxon>malvids</taxon>
        <taxon>Brassicales</taxon>
        <taxon>Brassicaceae</taxon>
        <taxon>Coluteocarpeae</taxon>
        <taxon>Microthlaspi</taxon>
    </lineage>
</organism>
<accession>A0A6D2IGK9</accession>
<evidence type="ECO:0000313" key="2">
    <source>
        <dbReference type="EMBL" id="CAA7024157.1"/>
    </source>
</evidence>
<sequence>MGTQIRRDQENEDPETSIQQTSEEVIGDETRILSSRPRLLIVRSMLDLTEEKNKHSNCEDSYNIYDRKDDTKTTMDGVKLLIMMLTSLSNTPVSVFKNKTGLGLFVWF</sequence>
<protein>
    <submittedName>
        <fullName evidence="2">Uncharacterized protein</fullName>
    </submittedName>
</protein>
<comment type="caution">
    <text evidence="2">The sequence shown here is derived from an EMBL/GenBank/DDBJ whole genome shotgun (WGS) entry which is preliminary data.</text>
</comment>
<feature type="region of interest" description="Disordered" evidence="1">
    <location>
        <begin position="1"/>
        <end position="27"/>
    </location>
</feature>
<reference evidence="2" key="1">
    <citation type="submission" date="2020-01" db="EMBL/GenBank/DDBJ databases">
        <authorList>
            <person name="Mishra B."/>
        </authorList>
    </citation>
    <scope>NUCLEOTIDE SEQUENCE [LARGE SCALE GENOMIC DNA]</scope>
</reference>
<dbReference type="AlphaFoldDB" id="A0A6D2IGK9"/>
<keyword evidence="3" id="KW-1185">Reference proteome</keyword>
<evidence type="ECO:0000256" key="1">
    <source>
        <dbReference type="SAM" id="MobiDB-lite"/>
    </source>
</evidence>
<dbReference type="Proteomes" id="UP000467841">
    <property type="component" value="Unassembled WGS sequence"/>
</dbReference>
<name>A0A6D2IGK9_9BRAS</name>
<evidence type="ECO:0000313" key="3">
    <source>
        <dbReference type="Proteomes" id="UP000467841"/>
    </source>
</evidence>
<dbReference type="EMBL" id="CACVBM020000876">
    <property type="protein sequence ID" value="CAA7024157.1"/>
    <property type="molecule type" value="Genomic_DNA"/>
</dbReference>
<gene>
    <name evidence="2" type="ORF">MERR_LOCUS11392</name>
</gene>
<proteinExistence type="predicted"/>